<dbReference type="Pfam" id="PF01066">
    <property type="entry name" value="CDP-OH_P_transf"/>
    <property type="match status" value="1"/>
</dbReference>
<evidence type="ECO:0000256" key="1">
    <source>
        <dbReference type="ARBA" id="ARBA00004141"/>
    </source>
</evidence>
<organism evidence="14 15">
    <name type="scientific">Actinotalea ferrariae CF5-4</name>
    <dbReference type="NCBI Taxonomy" id="948458"/>
    <lineage>
        <taxon>Bacteria</taxon>
        <taxon>Bacillati</taxon>
        <taxon>Actinomycetota</taxon>
        <taxon>Actinomycetes</taxon>
        <taxon>Micrococcales</taxon>
        <taxon>Cellulomonadaceae</taxon>
        <taxon>Actinotalea</taxon>
    </lineage>
</organism>
<feature type="transmembrane region" description="Helical" evidence="13">
    <location>
        <begin position="130"/>
        <end position="148"/>
    </location>
</feature>
<dbReference type="NCBIfam" id="TIGR00560">
    <property type="entry name" value="pgsA"/>
    <property type="match status" value="1"/>
</dbReference>
<keyword evidence="3" id="KW-0444">Lipid biosynthesis</keyword>
<comment type="caution">
    <text evidence="14">The sequence shown here is derived from an EMBL/GenBank/DDBJ whole genome shotgun (WGS) entry which is preliminary data.</text>
</comment>
<evidence type="ECO:0000256" key="3">
    <source>
        <dbReference type="ARBA" id="ARBA00022516"/>
    </source>
</evidence>
<dbReference type="Gene3D" id="1.20.120.1760">
    <property type="match status" value="1"/>
</dbReference>
<dbReference type="InterPro" id="IPR004570">
    <property type="entry name" value="Phosphatidylglycerol_P_synth"/>
</dbReference>
<evidence type="ECO:0000256" key="11">
    <source>
        <dbReference type="NCBIfam" id="TIGR00560"/>
    </source>
</evidence>
<evidence type="ECO:0000256" key="8">
    <source>
        <dbReference type="ARBA" id="ARBA00023136"/>
    </source>
</evidence>
<feature type="transmembrane region" description="Helical" evidence="13">
    <location>
        <begin position="7"/>
        <end position="31"/>
    </location>
</feature>
<evidence type="ECO:0000256" key="13">
    <source>
        <dbReference type="SAM" id="Phobius"/>
    </source>
</evidence>
<dbReference type="PIRSF" id="PIRSF000847">
    <property type="entry name" value="Phos_ph_gly_syn"/>
    <property type="match status" value="1"/>
</dbReference>
<dbReference type="EMBL" id="AXCW01000208">
    <property type="protein sequence ID" value="EYR62591.1"/>
    <property type="molecule type" value="Genomic_DNA"/>
</dbReference>
<keyword evidence="6 13" id="KW-1133">Transmembrane helix</keyword>
<evidence type="ECO:0000256" key="2">
    <source>
        <dbReference type="ARBA" id="ARBA00010441"/>
    </source>
</evidence>
<keyword evidence="10" id="KW-1208">Phospholipid metabolism</keyword>
<dbReference type="InterPro" id="IPR043130">
    <property type="entry name" value="CDP-OH_PTrfase_TM_dom"/>
</dbReference>
<evidence type="ECO:0000256" key="10">
    <source>
        <dbReference type="ARBA" id="ARBA00023264"/>
    </source>
</evidence>
<dbReference type="InterPro" id="IPR000462">
    <property type="entry name" value="CDP-OH_P_trans"/>
</dbReference>
<evidence type="ECO:0000256" key="6">
    <source>
        <dbReference type="ARBA" id="ARBA00022989"/>
    </source>
</evidence>
<proteinExistence type="inferred from homology"/>
<dbReference type="InterPro" id="IPR048254">
    <property type="entry name" value="CDP_ALCOHOL_P_TRANSF_CS"/>
</dbReference>
<dbReference type="InterPro" id="IPR050324">
    <property type="entry name" value="CDP-alcohol_PTase-I"/>
</dbReference>
<dbReference type="GO" id="GO:0008444">
    <property type="term" value="F:CDP-diacylglycerol-glycerol-3-phosphate 3-phosphatidyltransferase activity"/>
    <property type="evidence" value="ECO:0007669"/>
    <property type="project" value="UniProtKB-UniRule"/>
</dbReference>
<evidence type="ECO:0000256" key="9">
    <source>
        <dbReference type="ARBA" id="ARBA00023209"/>
    </source>
</evidence>
<reference evidence="14 15" key="1">
    <citation type="submission" date="2014-01" db="EMBL/GenBank/DDBJ databases">
        <title>Actinotalea ferrariae CF5-4.</title>
        <authorList>
            <person name="Chen F."/>
            <person name="Li Y."/>
            <person name="Wang G."/>
        </authorList>
    </citation>
    <scope>NUCLEOTIDE SEQUENCE [LARGE SCALE GENOMIC DNA]</scope>
    <source>
        <strain evidence="14 15">CF5-4</strain>
    </source>
</reference>
<dbReference type="PANTHER" id="PTHR14269:SF52">
    <property type="entry name" value="PHOSPHATIDYLGLYCEROPHOSPHATE SYNTHASE-RELATED"/>
    <property type="match status" value="1"/>
</dbReference>
<keyword evidence="8 13" id="KW-0472">Membrane</keyword>
<dbReference type="Proteomes" id="UP000019753">
    <property type="component" value="Unassembled WGS sequence"/>
</dbReference>
<dbReference type="UniPathway" id="UPA00085"/>
<keyword evidence="9" id="KW-0594">Phospholipid biosynthesis</keyword>
<dbReference type="PANTHER" id="PTHR14269">
    <property type="entry name" value="CDP-DIACYLGLYCEROL--GLYCEROL-3-PHOSPHATE 3-PHOSPHATIDYLTRANSFERASE-RELATED"/>
    <property type="match status" value="1"/>
</dbReference>
<dbReference type="RefSeq" id="WP_034227599.1">
    <property type="nucleotide sequence ID" value="NZ_AXCW01000208.1"/>
</dbReference>
<evidence type="ECO:0000256" key="12">
    <source>
        <dbReference type="RuleBase" id="RU003750"/>
    </source>
</evidence>
<name>A0A021VN56_9CELL</name>
<evidence type="ECO:0000313" key="15">
    <source>
        <dbReference type="Proteomes" id="UP000019753"/>
    </source>
</evidence>
<evidence type="ECO:0000256" key="4">
    <source>
        <dbReference type="ARBA" id="ARBA00022679"/>
    </source>
</evidence>
<gene>
    <name evidence="14" type="ORF">N866_06975</name>
</gene>
<dbReference type="GO" id="GO:0046474">
    <property type="term" value="P:glycerophospholipid biosynthetic process"/>
    <property type="evidence" value="ECO:0007669"/>
    <property type="project" value="TreeGrafter"/>
</dbReference>
<comment type="subcellular location">
    <subcellularLocation>
        <location evidence="1">Membrane</location>
        <topology evidence="1">Multi-pass membrane protein</topology>
    </subcellularLocation>
</comment>
<dbReference type="GO" id="GO:0016020">
    <property type="term" value="C:membrane"/>
    <property type="evidence" value="ECO:0007669"/>
    <property type="project" value="UniProtKB-SubCell"/>
</dbReference>
<keyword evidence="7" id="KW-0443">Lipid metabolism</keyword>
<comment type="similarity">
    <text evidence="2 12">Belongs to the CDP-alcohol phosphatidyltransferase class-I family.</text>
</comment>
<accession>A0A021VN56</accession>
<dbReference type="OrthoDB" id="9796672at2"/>
<evidence type="ECO:0000256" key="5">
    <source>
        <dbReference type="ARBA" id="ARBA00022692"/>
    </source>
</evidence>
<keyword evidence="5 13" id="KW-0812">Transmembrane</keyword>
<evidence type="ECO:0000313" key="14">
    <source>
        <dbReference type="EMBL" id="EYR62591.1"/>
    </source>
</evidence>
<feature type="transmembrane region" description="Helical" evidence="13">
    <location>
        <begin position="154"/>
        <end position="178"/>
    </location>
</feature>
<evidence type="ECO:0000256" key="7">
    <source>
        <dbReference type="ARBA" id="ARBA00023098"/>
    </source>
</evidence>
<keyword evidence="15" id="KW-1185">Reference proteome</keyword>
<dbReference type="AlphaFoldDB" id="A0A021VN56"/>
<keyword evidence="4 12" id="KW-0808">Transferase</keyword>
<sequence>MATAAPVWNLANGVTVARILLVPLVVIFLLLDGGEGGGWRWAAAGAFGLAAATDRLDGWLARRLDQVTDWGKLVDPIADKLLVGASLVMLSILGDLPWWVTVVILVRELGITAMRLAVLRYVVIPASPGGKLKTVLQSVGIALFLLPLDSLPSWLTVVAWVLVVAAVVVTVVTGLDYLRRGWQVRREASAQPGGA</sequence>
<dbReference type="PROSITE" id="PS00379">
    <property type="entry name" value="CDP_ALCOHOL_P_TRANSF"/>
    <property type="match status" value="1"/>
</dbReference>
<dbReference type="EC" id="2.7.8.5" evidence="11"/>
<protein>
    <recommendedName>
        <fullName evidence="11">CDP-diacylglycerol--glycerol-3-phosphate 3-phosphatidyltransferase</fullName>
        <ecNumber evidence="11">2.7.8.5</ecNumber>
    </recommendedName>
</protein>